<dbReference type="Pfam" id="PF10536">
    <property type="entry name" value="PMD"/>
    <property type="match status" value="1"/>
</dbReference>
<dbReference type="InterPro" id="IPR019557">
    <property type="entry name" value="AminoTfrase-like_pln_mobile"/>
</dbReference>
<dbReference type="GeneID" id="107460127"/>
<dbReference type="InterPro" id="IPR044824">
    <property type="entry name" value="MAIN-like"/>
</dbReference>
<dbReference type="GO" id="GO:0010073">
    <property type="term" value="P:meristem maintenance"/>
    <property type="evidence" value="ECO:0007669"/>
    <property type="project" value="InterPro"/>
</dbReference>
<dbReference type="KEGG" id="adu:107460127"/>
<reference evidence="2" key="1">
    <citation type="journal article" date="2016" name="Nat. Genet.">
        <title>The genome sequences of Arachis duranensis and Arachis ipaensis, the diploid ancestors of cultivated peanut.</title>
        <authorList>
            <person name="Bertioli D.J."/>
            <person name="Cannon S.B."/>
            <person name="Froenicke L."/>
            <person name="Huang G."/>
            <person name="Farmer A.D."/>
            <person name="Cannon E.K."/>
            <person name="Liu X."/>
            <person name="Gao D."/>
            <person name="Clevenger J."/>
            <person name="Dash S."/>
            <person name="Ren L."/>
            <person name="Moretzsohn M.C."/>
            <person name="Shirasawa K."/>
            <person name="Huang W."/>
            <person name="Vidigal B."/>
            <person name="Abernathy B."/>
            <person name="Chu Y."/>
            <person name="Niederhuth C.E."/>
            <person name="Umale P."/>
            <person name="Araujo A.C."/>
            <person name="Kozik A."/>
            <person name="Kim K.D."/>
            <person name="Burow M.D."/>
            <person name="Varshney R.K."/>
            <person name="Wang X."/>
            <person name="Zhang X."/>
            <person name="Barkley N."/>
            <person name="Guimaraes P.M."/>
            <person name="Isobe S."/>
            <person name="Guo B."/>
            <person name="Liao B."/>
            <person name="Stalker H.T."/>
            <person name="Schmitz R.J."/>
            <person name="Scheffler B.E."/>
            <person name="Leal-Bertioli S.C."/>
            <person name="Xun X."/>
            <person name="Jackson S.A."/>
            <person name="Michelmore R."/>
            <person name="Ozias-Akins P."/>
        </authorList>
    </citation>
    <scope>NUCLEOTIDE SEQUENCE [LARGE SCALE GENOMIC DNA]</scope>
    <source>
        <strain evidence="2">cv. V14167</strain>
    </source>
</reference>
<feature type="domain" description="Aminotransferase-like plant mobile" evidence="1">
    <location>
        <begin position="2"/>
        <end position="247"/>
    </location>
</feature>
<dbReference type="Proteomes" id="UP000515211">
    <property type="component" value="Chromosome 8"/>
</dbReference>
<evidence type="ECO:0000313" key="3">
    <source>
        <dbReference type="RefSeq" id="XP_015933945.1"/>
    </source>
</evidence>
<evidence type="ECO:0000259" key="1">
    <source>
        <dbReference type="Pfam" id="PF10536"/>
    </source>
</evidence>
<sequence length="277" mass="31908">MIFGLQTHGLPVTGSNDHSKSGLENECMTQFSSAPGPNNHKGSRTKLAWFRTLKRRQHLTDSASRKIYVKCQIMYLFGTTLFSDKSGITVHWKYLPLLREFSHIHKFSCSLACLAQMYRFLSWAFKYDCKDMDGPLPLFLVWSWMRMPSIGPRWIQAFHSLATIEQYKNWTTADVRKRLDDLSPDGSVRDAYSPNRIVPHVIPFEINDGADLWSATVSLICFEVVERHPTDRVRRQFGFHQDPPVEPMKLVASHNIVLTGPKNKNWTWNTKNGSYNG</sequence>
<evidence type="ECO:0000313" key="2">
    <source>
        <dbReference type="Proteomes" id="UP000515211"/>
    </source>
</evidence>
<reference evidence="3" key="2">
    <citation type="submission" date="2025-08" db="UniProtKB">
        <authorList>
            <consortium name="RefSeq"/>
        </authorList>
    </citation>
    <scope>IDENTIFICATION</scope>
    <source>
        <tissue evidence="3">Whole plant</tissue>
    </source>
</reference>
<dbReference type="PANTHER" id="PTHR46033:SF8">
    <property type="entry name" value="PROTEIN MAINTENANCE OF MERISTEMS-LIKE"/>
    <property type="match status" value="1"/>
</dbReference>
<dbReference type="PANTHER" id="PTHR46033">
    <property type="entry name" value="PROTEIN MAIN-LIKE 2"/>
    <property type="match status" value="1"/>
</dbReference>
<dbReference type="RefSeq" id="XP_015933945.1">
    <property type="nucleotide sequence ID" value="XM_016078459.1"/>
</dbReference>
<gene>
    <name evidence="3" type="primary">LOC107460127</name>
</gene>
<protein>
    <submittedName>
        <fullName evidence="3">Serine/threonine-protein phosphatase 7 long form homolog</fullName>
    </submittedName>
</protein>
<accession>A0A6P4B8T6</accession>
<keyword evidence="2" id="KW-1185">Reference proteome</keyword>
<name>A0A6P4B8T6_ARADU</name>
<organism evidence="2 3">
    <name type="scientific">Arachis duranensis</name>
    <name type="common">Wild peanut</name>
    <dbReference type="NCBI Taxonomy" id="130453"/>
    <lineage>
        <taxon>Eukaryota</taxon>
        <taxon>Viridiplantae</taxon>
        <taxon>Streptophyta</taxon>
        <taxon>Embryophyta</taxon>
        <taxon>Tracheophyta</taxon>
        <taxon>Spermatophyta</taxon>
        <taxon>Magnoliopsida</taxon>
        <taxon>eudicotyledons</taxon>
        <taxon>Gunneridae</taxon>
        <taxon>Pentapetalae</taxon>
        <taxon>rosids</taxon>
        <taxon>fabids</taxon>
        <taxon>Fabales</taxon>
        <taxon>Fabaceae</taxon>
        <taxon>Papilionoideae</taxon>
        <taxon>50 kb inversion clade</taxon>
        <taxon>dalbergioids sensu lato</taxon>
        <taxon>Dalbergieae</taxon>
        <taxon>Pterocarpus clade</taxon>
        <taxon>Arachis</taxon>
    </lineage>
</organism>
<proteinExistence type="predicted"/>
<dbReference type="AlphaFoldDB" id="A0A6P4B8T6"/>